<reference evidence="1 2" key="1">
    <citation type="submission" date="2018-03" db="EMBL/GenBank/DDBJ databases">
        <title>Genomic Encyclopedia of Archaeal and Bacterial Type Strains, Phase II (KMG-II): from individual species to whole genera.</title>
        <authorList>
            <person name="Goeker M."/>
        </authorList>
    </citation>
    <scope>NUCLEOTIDE SEQUENCE [LARGE SCALE GENOMIC DNA]</scope>
    <source>
        <strain evidence="1 2">DSM 100212</strain>
    </source>
</reference>
<name>A0A2T0WM31_9RHOB</name>
<proteinExistence type="predicted"/>
<dbReference type="AlphaFoldDB" id="A0A2T0WM31"/>
<sequence>MFGLIRLPFLLAIVFFAGVMYERSEKNKLCDEIGGESRNGLCVMRAVK</sequence>
<dbReference type="EMBL" id="PVTQ01000009">
    <property type="protein sequence ID" value="PRY87768.1"/>
    <property type="molecule type" value="Genomic_DNA"/>
</dbReference>
<dbReference type="Proteomes" id="UP000238392">
    <property type="component" value="Unassembled WGS sequence"/>
</dbReference>
<gene>
    <name evidence="1" type="ORF">CLV74_10989</name>
</gene>
<organism evidence="1 2">
    <name type="scientific">Donghicola tyrosinivorans</name>
    <dbReference type="NCBI Taxonomy" id="1652492"/>
    <lineage>
        <taxon>Bacteria</taxon>
        <taxon>Pseudomonadati</taxon>
        <taxon>Pseudomonadota</taxon>
        <taxon>Alphaproteobacteria</taxon>
        <taxon>Rhodobacterales</taxon>
        <taxon>Roseobacteraceae</taxon>
        <taxon>Donghicola</taxon>
    </lineage>
</organism>
<comment type="caution">
    <text evidence="1">The sequence shown here is derived from an EMBL/GenBank/DDBJ whole genome shotgun (WGS) entry which is preliminary data.</text>
</comment>
<evidence type="ECO:0000313" key="2">
    <source>
        <dbReference type="Proteomes" id="UP000238392"/>
    </source>
</evidence>
<protein>
    <submittedName>
        <fullName evidence="1">Uncharacterized protein</fullName>
    </submittedName>
</protein>
<accession>A0A2T0WM31</accession>
<evidence type="ECO:0000313" key="1">
    <source>
        <dbReference type="EMBL" id="PRY87768.1"/>
    </source>
</evidence>
<keyword evidence="2" id="KW-1185">Reference proteome</keyword>
<dbReference type="RefSeq" id="WP_170108053.1">
    <property type="nucleotide sequence ID" value="NZ_PVTQ01000009.1"/>
</dbReference>